<proteinExistence type="predicted"/>
<keyword evidence="2" id="KW-1185">Reference proteome</keyword>
<dbReference type="RefSeq" id="WP_066784724.1">
    <property type="nucleotide sequence ID" value="NZ_LWQS01000039.1"/>
</dbReference>
<gene>
    <name evidence="1" type="ORF">A6A03_10655</name>
</gene>
<dbReference type="Proteomes" id="UP000078287">
    <property type="component" value="Unassembled WGS sequence"/>
</dbReference>
<name>A0A178MG13_9CHLR</name>
<evidence type="ECO:0000313" key="1">
    <source>
        <dbReference type="EMBL" id="OAN47077.1"/>
    </source>
</evidence>
<accession>A0A178MG13</accession>
<dbReference type="STRING" id="1707952.A6A03_10655"/>
<sequence>MRGYRFTTDDRLPERDLQELADELAIQLHYALGERVFLLPRADVAELIWPYIEDLHPDDQNDVVWLVWHLFQEAHELNDE</sequence>
<dbReference type="EMBL" id="LWQS01000039">
    <property type="protein sequence ID" value="OAN47077.1"/>
    <property type="molecule type" value="Genomic_DNA"/>
</dbReference>
<dbReference type="OrthoDB" id="164672at2"/>
<protein>
    <submittedName>
        <fullName evidence="1">Uncharacterized protein</fullName>
    </submittedName>
</protein>
<comment type="caution">
    <text evidence="1">The sequence shown here is derived from an EMBL/GenBank/DDBJ whole genome shotgun (WGS) entry which is preliminary data.</text>
</comment>
<reference evidence="1 2" key="1">
    <citation type="submission" date="2016-04" db="EMBL/GenBank/DDBJ databases">
        <title>Chloroflexus islandicus sp. nov., a thermophilic filamentous anoxygenic phototrophic bacterium from geyser Strokkur (Iceland).</title>
        <authorList>
            <person name="Gaisin V.A."/>
            <person name="Kalashnikov A.M."/>
            <person name="Sukhacheva M.V."/>
            <person name="Grouzdev D.S."/>
            <person name="Ivanov T.M."/>
            <person name="Kuznetsov B."/>
            <person name="Gorlenko V.M."/>
        </authorList>
    </citation>
    <scope>NUCLEOTIDE SEQUENCE [LARGE SCALE GENOMIC DNA]</scope>
    <source>
        <strain evidence="2">isl-2</strain>
    </source>
</reference>
<evidence type="ECO:0000313" key="2">
    <source>
        <dbReference type="Proteomes" id="UP000078287"/>
    </source>
</evidence>
<organism evidence="1 2">
    <name type="scientific">Chloroflexus islandicus</name>
    <dbReference type="NCBI Taxonomy" id="1707952"/>
    <lineage>
        <taxon>Bacteria</taxon>
        <taxon>Bacillati</taxon>
        <taxon>Chloroflexota</taxon>
        <taxon>Chloroflexia</taxon>
        <taxon>Chloroflexales</taxon>
        <taxon>Chloroflexineae</taxon>
        <taxon>Chloroflexaceae</taxon>
        <taxon>Chloroflexus</taxon>
    </lineage>
</organism>
<dbReference type="AlphaFoldDB" id="A0A178MG13"/>